<feature type="transmembrane region" description="Helical" evidence="1">
    <location>
        <begin position="211"/>
        <end position="233"/>
    </location>
</feature>
<accession>C7LZQ1</accession>
<evidence type="ECO:0008006" key="4">
    <source>
        <dbReference type="Google" id="ProtNLM"/>
    </source>
</evidence>
<dbReference type="Proteomes" id="UP000000771">
    <property type="component" value="Chromosome"/>
</dbReference>
<sequence>MSAHLRDAIAGLLALGAIAVLALPALARLHARSSAGRRPRPATVALGLAGAAMITLWRLPAIADLIAAAALGLAVVGTRRRDARRELTALDAWHRWLSELALRVGTLGEALSEAFWVAVEPIPPDLALAIARARSHFRVARDFAAAIGLLGEQASDATTATVCRALTTLDGLATHEVTRSLEALARDLDAQRAVAHELDARLAGARLARGLVLAVPALLVVVGMAIAGPSAYATPLAERIEAVSLVTLLGCWLWASHLLVPVVAVRGQKEVP</sequence>
<dbReference type="KEGG" id="afo:Afer_1278"/>
<proteinExistence type="predicted"/>
<reference evidence="2 3" key="1">
    <citation type="journal article" date="2009" name="Stand. Genomic Sci.">
        <title>Complete genome sequence of Acidimicrobium ferrooxidans type strain (ICP).</title>
        <authorList>
            <person name="Clum A."/>
            <person name="Nolan M."/>
            <person name="Lang E."/>
            <person name="Glavina Del Rio T."/>
            <person name="Tice H."/>
            <person name="Copeland A."/>
            <person name="Cheng J.F."/>
            <person name="Lucas S."/>
            <person name="Chen F."/>
            <person name="Bruce D."/>
            <person name="Goodwin L."/>
            <person name="Pitluck S."/>
            <person name="Ivanova N."/>
            <person name="Mavrommatis K."/>
            <person name="Mikhailova N."/>
            <person name="Pati A."/>
            <person name="Chen A."/>
            <person name="Palaniappan K."/>
            <person name="Goker M."/>
            <person name="Spring S."/>
            <person name="Land M."/>
            <person name="Hauser L."/>
            <person name="Chang Y.J."/>
            <person name="Jeffries C.C."/>
            <person name="Chain P."/>
            <person name="Bristow J."/>
            <person name="Eisen J.A."/>
            <person name="Markowitz V."/>
            <person name="Hugenholtz P."/>
            <person name="Kyrpides N.C."/>
            <person name="Klenk H.P."/>
            <person name="Lapidus A."/>
        </authorList>
    </citation>
    <scope>NUCLEOTIDE SEQUENCE [LARGE SCALE GENOMIC DNA]</scope>
    <source>
        <strain evidence="3">DSM 10331 / JCM 15462 / NBRC 103882 / ICP</strain>
    </source>
</reference>
<feature type="transmembrane region" description="Helical" evidence="1">
    <location>
        <begin position="55"/>
        <end position="76"/>
    </location>
</feature>
<dbReference type="AlphaFoldDB" id="C7LZQ1"/>
<dbReference type="eggNOG" id="ENOG5031DEF">
    <property type="taxonomic scope" value="Bacteria"/>
</dbReference>
<organism evidence="2 3">
    <name type="scientific">Acidimicrobium ferrooxidans (strain DSM 10331 / JCM 15462 / NBRC 103882 / ICP)</name>
    <dbReference type="NCBI Taxonomy" id="525909"/>
    <lineage>
        <taxon>Bacteria</taxon>
        <taxon>Bacillati</taxon>
        <taxon>Actinomycetota</taxon>
        <taxon>Acidimicrobiia</taxon>
        <taxon>Acidimicrobiales</taxon>
        <taxon>Acidimicrobiaceae</taxon>
        <taxon>Acidimicrobium</taxon>
    </lineage>
</organism>
<keyword evidence="1" id="KW-1133">Transmembrane helix</keyword>
<protein>
    <recommendedName>
        <fullName evidence="4">Type II secretion system protein</fullName>
    </recommendedName>
</protein>
<evidence type="ECO:0000313" key="2">
    <source>
        <dbReference type="EMBL" id="ACU54209.1"/>
    </source>
</evidence>
<dbReference type="RefSeq" id="WP_015798695.1">
    <property type="nucleotide sequence ID" value="NC_013124.1"/>
</dbReference>
<feature type="transmembrane region" description="Helical" evidence="1">
    <location>
        <begin position="245"/>
        <end position="265"/>
    </location>
</feature>
<evidence type="ECO:0000313" key="3">
    <source>
        <dbReference type="Proteomes" id="UP000000771"/>
    </source>
</evidence>
<dbReference type="OrthoDB" id="9765195at2"/>
<keyword evidence="3" id="KW-1185">Reference proteome</keyword>
<evidence type="ECO:0000256" key="1">
    <source>
        <dbReference type="SAM" id="Phobius"/>
    </source>
</evidence>
<dbReference type="EMBL" id="CP001631">
    <property type="protein sequence ID" value="ACU54209.1"/>
    <property type="molecule type" value="Genomic_DNA"/>
</dbReference>
<name>C7LZQ1_ACIFD</name>
<keyword evidence="1" id="KW-0812">Transmembrane</keyword>
<gene>
    <name evidence="2" type="ordered locus">Afer_1278</name>
</gene>
<dbReference type="STRING" id="525909.Afer_1278"/>
<dbReference type="HOGENOM" id="CLU_1021674_0_0_11"/>
<keyword evidence="1" id="KW-0472">Membrane</keyword>